<organism evidence="6 7">
    <name type="scientific">Ophiocordyceps sinensis</name>
    <dbReference type="NCBI Taxonomy" id="72228"/>
    <lineage>
        <taxon>Eukaryota</taxon>
        <taxon>Fungi</taxon>
        <taxon>Dikarya</taxon>
        <taxon>Ascomycota</taxon>
        <taxon>Pezizomycotina</taxon>
        <taxon>Sordariomycetes</taxon>
        <taxon>Hypocreomycetidae</taxon>
        <taxon>Hypocreales</taxon>
        <taxon>Ophiocordycipitaceae</taxon>
        <taxon>Ophiocordyceps</taxon>
    </lineage>
</organism>
<dbReference type="OrthoDB" id="128536at2759"/>
<dbReference type="PANTHER" id="PTHR14742:SF0">
    <property type="entry name" value="RIBONUCLEASE P PROTEIN SUBUNIT P21"/>
    <property type="match status" value="1"/>
</dbReference>
<dbReference type="InterPro" id="IPR007175">
    <property type="entry name" value="Rpr2/Snm1/Rpp21"/>
</dbReference>
<name>A0A8H4LS60_9HYPO</name>
<dbReference type="GO" id="GO:0005655">
    <property type="term" value="C:nucleolar ribonuclease P complex"/>
    <property type="evidence" value="ECO:0007669"/>
    <property type="project" value="TreeGrafter"/>
</dbReference>
<dbReference type="PANTHER" id="PTHR14742">
    <property type="entry name" value="RIBONUCLEASE P SUBUNIT P21"/>
    <property type="match status" value="1"/>
</dbReference>
<accession>A0A8H4LS60</accession>
<evidence type="ECO:0008006" key="8">
    <source>
        <dbReference type="Google" id="ProtNLM"/>
    </source>
</evidence>
<dbReference type="GO" id="GO:0046872">
    <property type="term" value="F:metal ion binding"/>
    <property type="evidence" value="ECO:0007669"/>
    <property type="project" value="UniProtKB-KW"/>
</dbReference>
<dbReference type="Pfam" id="PF04032">
    <property type="entry name" value="Rpr2"/>
    <property type="match status" value="1"/>
</dbReference>
<feature type="compositionally biased region" description="Basic residues" evidence="5">
    <location>
        <begin position="73"/>
        <end position="82"/>
    </location>
</feature>
<evidence type="ECO:0000256" key="2">
    <source>
        <dbReference type="ARBA" id="ARBA00022723"/>
    </source>
</evidence>
<dbReference type="AlphaFoldDB" id="A0A8H4LS60"/>
<evidence type="ECO:0000313" key="6">
    <source>
        <dbReference type="EMBL" id="KAF4504166.1"/>
    </source>
</evidence>
<evidence type="ECO:0000313" key="7">
    <source>
        <dbReference type="Proteomes" id="UP000557566"/>
    </source>
</evidence>
<gene>
    <name evidence="6" type="ORF">G6O67_008353</name>
</gene>
<evidence type="ECO:0000256" key="5">
    <source>
        <dbReference type="SAM" id="MobiDB-lite"/>
    </source>
</evidence>
<evidence type="ECO:0000256" key="3">
    <source>
        <dbReference type="ARBA" id="ARBA00022833"/>
    </source>
</evidence>
<dbReference type="Proteomes" id="UP000557566">
    <property type="component" value="Unassembled WGS sequence"/>
</dbReference>
<feature type="compositionally biased region" description="Low complexity" evidence="5">
    <location>
        <begin position="56"/>
        <end position="68"/>
    </location>
</feature>
<keyword evidence="7" id="KW-1185">Reference proteome</keyword>
<keyword evidence="3" id="KW-0862">Zinc</keyword>
<comment type="similarity">
    <text evidence="4">Belongs to the eukaryotic/archaeal RNase P protein component 4 family.</text>
</comment>
<comment type="caution">
    <text evidence="6">The sequence shown here is derived from an EMBL/GenBank/DDBJ whole genome shotgun (WGS) entry which is preliminary data.</text>
</comment>
<evidence type="ECO:0000256" key="4">
    <source>
        <dbReference type="ARBA" id="ARBA00038402"/>
    </source>
</evidence>
<reference evidence="6 7" key="1">
    <citation type="journal article" date="2020" name="Genome Biol. Evol.">
        <title>A new high-quality draft genome assembly of the Chinese cordyceps Ophiocordyceps sinensis.</title>
        <authorList>
            <person name="Shu R."/>
            <person name="Zhang J."/>
            <person name="Meng Q."/>
            <person name="Zhang H."/>
            <person name="Zhou G."/>
            <person name="Li M."/>
            <person name="Wu P."/>
            <person name="Zhao Y."/>
            <person name="Chen C."/>
            <person name="Qin Q."/>
        </authorList>
    </citation>
    <scope>NUCLEOTIDE SEQUENCE [LARGE SCALE GENOMIC DNA]</scope>
    <source>
        <strain evidence="6 7">IOZ07</strain>
    </source>
</reference>
<dbReference type="Gene3D" id="6.20.50.20">
    <property type="match status" value="1"/>
</dbReference>
<feature type="region of interest" description="Disordered" evidence="5">
    <location>
        <begin position="156"/>
        <end position="179"/>
    </location>
</feature>
<keyword evidence="1" id="KW-0819">tRNA processing</keyword>
<feature type="compositionally biased region" description="Basic and acidic residues" evidence="5">
    <location>
        <begin position="37"/>
        <end position="49"/>
    </location>
</feature>
<evidence type="ECO:0000256" key="1">
    <source>
        <dbReference type="ARBA" id="ARBA00022694"/>
    </source>
</evidence>
<dbReference type="EMBL" id="JAAVMX010000011">
    <property type="protein sequence ID" value="KAF4504166.1"/>
    <property type="molecule type" value="Genomic_DNA"/>
</dbReference>
<dbReference type="GO" id="GO:0008033">
    <property type="term" value="P:tRNA processing"/>
    <property type="evidence" value="ECO:0007669"/>
    <property type="project" value="UniProtKB-KW"/>
</dbReference>
<feature type="region of interest" description="Disordered" evidence="5">
    <location>
        <begin position="36"/>
        <end position="83"/>
    </location>
</feature>
<proteinExistence type="inferred from homology"/>
<protein>
    <recommendedName>
        <fullName evidence="8">RNAse P Rpr2/Rpp21 subunit domain-containing protein</fullName>
    </recommendedName>
</protein>
<keyword evidence="2" id="KW-0479">Metal-binding</keyword>
<sequence length="179" mass="19714">MAKSKSNPGVQNRAIYSRASYLYQAASYLACRANEAGADKEPSHGKPEGEPEGEPASEGASGERSGAQEAREKQRKQLRNMSRHAMSEMRAVALKTQIRQSQALKRTICKFCDTLQLEAQTCRSTIENPSRGGLKPWADVLVIRCQTCGNAKRFPVSAPRQKRKALRSPKPAPGRVEQC</sequence>